<gene>
    <name evidence="2" type="ORF">V5799_023454</name>
</gene>
<feature type="region of interest" description="Disordered" evidence="1">
    <location>
        <begin position="1"/>
        <end position="31"/>
    </location>
</feature>
<name>A0AAQ4FHW6_AMBAM</name>
<proteinExistence type="predicted"/>
<organism evidence="2 3">
    <name type="scientific">Amblyomma americanum</name>
    <name type="common">Lone star tick</name>
    <dbReference type="NCBI Taxonomy" id="6943"/>
    <lineage>
        <taxon>Eukaryota</taxon>
        <taxon>Metazoa</taxon>
        <taxon>Ecdysozoa</taxon>
        <taxon>Arthropoda</taxon>
        <taxon>Chelicerata</taxon>
        <taxon>Arachnida</taxon>
        <taxon>Acari</taxon>
        <taxon>Parasitiformes</taxon>
        <taxon>Ixodida</taxon>
        <taxon>Ixodoidea</taxon>
        <taxon>Ixodidae</taxon>
        <taxon>Amblyomminae</taxon>
        <taxon>Amblyomma</taxon>
    </lineage>
</organism>
<reference evidence="2 3" key="1">
    <citation type="journal article" date="2023" name="Arcadia Sci">
        <title>De novo assembly of a long-read Amblyomma americanum tick genome.</title>
        <authorList>
            <person name="Chou S."/>
            <person name="Poskanzer K.E."/>
            <person name="Rollins M."/>
            <person name="Thuy-Boun P.S."/>
        </authorList>
    </citation>
    <scope>NUCLEOTIDE SEQUENCE [LARGE SCALE GENOMIC DNA]</scope>
    <source>
        <strain evidence="2">F_SG_1</strain>
        <tissue evidence="2">Salivary glands</tissue>
    </source>
</reference>
<evidence type="ECO:0000313" key="2">
    <source>
        <dbReference type="EMBL" id="KAK8786770.1"/>
    </source>
</evidence>
<evidence type="ECO:0000313" key="3">
    <source>
        <dbReference type="Proteomes" id="UP001321473"/>
    </source>
</evidence>
<sequence>MRKTSPLTAADSGVRPGLPAHGTASGGGSHVARTRHRLLFVPRGTGSHALALPHAVRYSSQTVSNLTFEFKLQTSMKATAAGTETTLYRIKRPASSQHIVDI</sequence>
<protein>
    <submittedName>
        <fullName evidence="2">Uncharacterized protein</fullName>
    </submittedName>
</protein>
<accession>A0AAQ4FHW6</accession>
<keyword evidence="3" id="KW-1185">Reference proteome</keyword>
<dbReference type="AlphaFoldDB" id="A0AAQ4FHW6"/>
<comment type="caution">
    <text evidence="2">The sequence shown here is derived from an EMBL/GenBank/DDBJ whole genome shotgun (WGS) entry which is preliminary data.</text>
</comment>
<evidence type="ECO:0000256" key="1">
    <source>
        <dbReference type="SAM" id="MobiDB-lite"/>
    </source>
</evidence>
<dbReference type="EMBL" id="JARKHS020002423">
    <property type="protein sequence ID" value="KAK8786770.1"/>
    <property type="molecule type" value="Genomic_DNA"/>
</dbReference>
<dbReference type="Proteomes" id="UP001321473">
    <property type="component" value="Unassembled WGS sequence"/>
</dbReference>